<dbReference type="OrthoDB" id="5241370at2759"/>
<keyword evidence="4 6" id="KW-0472">Membrane</keyword>
<reference evidence="7" key="1">
    <citation type="journal article" date="2020" name="Stud. Mycol.">
        <title>101 Dothideomycetes genomes: a test case for predicting lifestyles and emergence of pathogens.</title>
        <authorList>
            <person name="Haridas S."/>
            <person name="Albert R."/>
            <person name="Binder M."/>
            <person name="Bloem J."/>
            <person name="Labutti K."/>
            <person name="Salamov A."/>
            <person name="Andreopoulos B."/>
            <person name="Baker S."/>
            <person name="Barry K."/>
            <person name="Bills G."/>
            <person name="Bluhm B."/>
            <person name="Cannon C."/>
            <person name="Castanera R."/>
            <person name="Culley D."/>
            <person name="Daum C."/>
            <person name="Ezra D."/>
            <person name="Gonzalez J."/>
            <person name="Henrissat B."/>
            <person name="Kuo A."/>
            <person name="Liang C."/>
            <person name="Lipzen A."/>
            <person name="Lutzoni F."/>
            <person name="Magnuson J."/>
            <person name="Mondo S."/>
            <person name="Nolan M."/>
            <person name="Ohm R."/>
            <person name="Pangilinan J."/>
            <person name="Park H.-J."/>
            <person name="Ramirez L."/>
            <person name="Alfaro M."/>
            <person name="Sun H."/>
            <person name="Tritt A."/>
            <person name="Yoshinaga Y."/>
            <person name="Zwiers L.-H."/>
            <person name="Turgeon B."/>
            <person name="Goodwin S."/>
            <person name="Spatafora J."/>
            <person name="Crous P."/>
            <person name="Grigoriev I."/>
        </authorList>
    </citation>
    <scope>NUCLEOTIDE SEQUENCE</scope>
    <source>
        <strain evidence="7">CBS 113979</strain>
    </source>
</reference>
<dbReference type="PANTHER" id="PTHR31465">
    <property type="entry name" value="PROTEIN RTA1-RELATED"/>
    <property type="match status" value="1"/>
</dbReference>
<feature type="region of interest" description="Disordered" evidence="5">
    <location>
        <begin position="1"/>
        <end position="20"/>
    </location>
</feature>
<dbReference type="InterPro" id="IPR007568">
    <property type="entry name" value="RTA1"/>
</dbReference>
<feature type="transmembrane region" description="Helical" evidence="6">
    <location>
        <begin position="215"/>
        <end position="233"/>
    </location>
</feature>
<dbReference type="Pfam" id="PF04479">
    <property type="entry name" value="RTA1"/>
    <property type="match status" value="1"/>
</dbReference>
<evidence type="ECO:0000256" key="6">
    <source>
        <dbReference type="SAM" id="Phobius"/>
    </source>
</evidence>
<dbReference type="Proteomes" id="UP000800041">
    <property type="component" value="Unassembled WGS sequence"/>
</dbReference>
<evidence type="ECO:0000256" key="2">
    <source>
        <dbReference type="ARBA" id="ARBA00022692"/>
    </source>
</evidence>
<feature type="transmembrane region" description="Helical" evidence="6">
    <location>
        <begin position="253"/>
        <end position="273"/>
    </location>
</feature>
<sequence>MGPEGTQSDAATGGGGGLFGPPTPPTNSPYGFIPSFPMNTFGATLFTIMAVILNVQYFRYKHWYFGPVPQAALMMAAGLWARVWNIIDLSSLGAFVFADMITKIAPIVTMLGIVQTFKRDVLWVTPTDQNTISNLWFPERFATIVFAGMMFLGDFFKQLTTFVPVKQSKFTAIGQIIQLTSVTWFLTVSIRWFVISRSWPSPEGKGRQWRKLAGAVAVSAAILFIRQIFVVVQTDGQNVLHADGKDFFRMYEWVYWAFEFLPTFLLYVIWAAYPPATVLPHEYTRFRLRRKLVLASKPNFGSLQRSASSNSGGLVISSPRPTQGTEDKFSEFRFAELEMGVLPPGRQPGIGNQ</sequence>
<feature type="transmembrane region" description="Helical" evidence="6">
    <location>
        <begin position="135"/>
        <end position="152"/>
    </location>
</feature>
<feature type="transmembrane region" description="Helical" evidence="6">
    <location>
        <begin position="36"/>
        <end position="55"/>
    </location>
</feature>
<feature type="compositionally biased region" description="Polar residues" evidence="5">
    <location>
        <begin position="303"/>
        <end position="312"/>
    </location>
</feature>
<dbReference type="GO" id="GO:0016020">
    <property type="term" value="C:membrane"/>
    <property type="evidence" value="ECO:0007669"/>
    <property type="project" value="UniProtKB-SubCell"/>
</dbReference>
<evidence type="ECO:0000256" key="5">
    <source>
        <dbReference type="SAM" id="MobiDB-lite"/>
    </source>
</evidence>
<feature type="region of interest" description="Disordered" evidence="5">
    <location>
        <begin position="303"/>
        <end position="326"/>
    </location>
</feature>
<dbReference type="AlphaFoldDB" id="A0A6G1HHT6"/>
<feature type="transmembrane region" description="Helical" evidence="6">
    <location>
        <begin position="172"/>
        <end position="194"/>
    </location>
</feature>
<feature type="transmembrane region" description="Helical" evidence="6">
    <location>
        <begin position="62"/>
        <end position="80"/>
    </location>
</feature>
<protein>
    <recommendedName>
        <fullName evidence="9">RTA1-domain-containing protein</fullName>
    </recommendedName>
</protein>
<gene>
    <name evidence="7" type="ORF">K402DRAFT_416235</name>
</gene>
<evidence type="ECO:0000256" key="4">
    <source>
        <dbReference type="ARBA" id="ARBA00023136"/>
    </source>
</evidence>
<name>A0A6G1HHT6_9PEZI</name>
<evidence type="ECO:0000256" key="3">
    <source>
        <dbReference type="ARBA" id="ARBA00022989"/>
    </source>
</evidence>
<evidence type="ECO:0000256" key="1">
    <source>
        <dbReference type="ARBA" id="ARBA00004141"/>
    </source>
</evidence>
<evidence type="ECO:0000313" key="7">
    <source>
        <dbReference type="EMBL" id="KAF1992589.1"/>
    </source>
</evidence>
<keyword evidence="8" id="KW-1185">Reference proteome</keyword>
<keyword evidence="3 6" id="KW-1133">Transmembrane helix</keyword>
<feature type="compositionally biased region" description="Polar residues" evidence="5">
    <location>
        <begin position="1"/>
        <end position="10"/>
    </location>
</feature>
<organism evidence="7 8">
    <name type="scientific">Aulographum hederae CBS 113979</name>
    <dbReference type="NCBI Taxonomy" id="1176131"/>
    <lineage>
        <taxon>Eukaryota</taxon>
        <taxon>Fungi</taxon>
        <taxon>Dikarya</taxon>
        <taxon>Ascomycota</taxon>
        <taxon>Pezizomycotina</taxon>
        <taxon>Dothideomycetes</taxon>
        <taxon>Pleosporomycetidae</taxon>
        <taxon>Aulographales</taxon>
        <taxon>Aulographaceae</taxon>
    </lineage>
</organism>
<dbReference type="EMBL" id="ML977137">
    <property type="protein sequence ID" value="KAF1992589.1"/>
    <property type="molecule type" value="Genomic_DNA"/>
</dbReference>
<accession>A0A6G1HHT6</accession>
<evidence type="ECO:0000313" key="8">
    <source>
        <dbReference type="Proteomes" id="UP000800041"/>
    </source>
</evidence>
<proteinExistence type="predicted"/>
<evidence type="ECO:0008006" key="9">
    <source>
        <dbReference type="Google" id="ProtNLM"/>
    </source>
</evidence>
<feature type="transmembrane region" description="Helical" evidence="6">
    <location>
        <begin position="92"/>
        <end position="114"/>
    </location>
</feature>
<keyword evidence="2 6" id="KW-0812">Transmembrane</keyword>
<dbReference type="PANTHER" id="PTHR31465:SF28">
    <property type="entry name" value="DOMAIN PROTEIN, PUTATIVE-RELATED"/>
    <property type="match status" value="1"/>
</dbReference>
<comment type="subcellular location">
    <subcellularLocation>
        <location evidence="1">Membrane</location>
        <topology evidence="1">Multi-pass membrane protein</topology>
    </subcellularLocation>
</comment>